<comment type="caution">
    <text evidence="1">The sequence shown here is derived from an EMBL/GenBank/DDBJ whole genome shotgun (WGS) entry which is preliminary data.</text>
</comment>
<evidence type="ECO:0000313" key="1">
    <source>
        <dbReference type="EMBL" id="KAB0681320.1"/>
    </source>
</evidence>
<dbReference type="Proteomes" id="UP000432089">
    <property type="component" value="Unassembled WGS sequence"/>
</dbReference>
<gene>
    <name evidence="1" type="ORF">F6X38_05380</name>
</gene>
<protein>
    <submittedName>
        <fullName evidence="1">Uncharacterized protein</fullName>
    </submittedName>
</protein>
<dbReference type="AlphaFoldDB" id="A0A7V7PRF3"/>
<keyword evidence="2" id="KW-1185">Reference proteome</keyword>
<name>A0A7V7PRF3_9HYPH</name>
<accession>A0A7V7PRF3</accession>
<dbReference type="EMBL" id="VZDO01000003">
    <property type="protein sequence ID" value="KAB0681320.1"/>
    <property type="molecule type" value="Genomic_DNA"/>
</dbReference>
<reference evidence="1 2" key="1">
    <citation type="submission" date="2019-09" db="EMBL/GenBank/DDBJ databases">
        <title>YIM 132180 draft genome.</title>
        <authorList>
            <person name="Zhang K."/>
        </authorList>
    </citation>
    <scope>NUCLEOTIDE SEQUENCE [LARGE SCALE GENOMIC DNA]</scope>
    <source>
        <strain evidence="1 2">YIM 132180</strain>
    </source>
</reference>
<evidence type="ECO:0000313" key="2">
    <source>
        <dbReference type="Proteomes" id="UP000432089"/>
    </source>
</evidence>
<sequence>MRTLTAFIAGICVLPAISLFLQFADLAPEAIWDFHRLACQPDEPGIACGREWAGAIASVAGAATIVFLIKQLIDAGNARRSEDRWNREIATLQTLEVRSTIDAISIILGRLRSARRDLRRNLDFLDASPRESRRLNVFRQYATDLYRVGVILHDPVWERLFAIDGEARDRLLNARFQWTFALDIPFEQHGTAILNTNVPLANFIHYDNLDLLERTSADRLLHAVGDAIAETEELIAAVTHFRTASYFRERAASRAVENQMADEG</sequence>
<organism evidence="1 2">
    <name type="scientific">Plantimonas leprariae</name>
    <dbReference type="NCBI Taxonomy" id="2615207"/>
    <lineage>
        <taxon>Bacteria</taxon>
        <taxon>Pseudomonadati</taxon>
        <taxon>Pseudomonadota</taxon>
        <taxon>Alphaproteobacteria</taxon>
        <taxon>Hyphomicrobiales</taxon>
        <taxon>Aurantimonadaceae</taxon>
        <taxon>Plantimonas</taxon>
    </lineage>
</organism>
<proteinExistence type="predicted"/>